<evidence type="ECO:0000313" key="4">
    <source>
        <dbReference type="Proteomes" id="UP000509418"/>
    </source>
</evidence>
<dbReference type="Proteomes" id="UP000509418">
    <property type="component" value="Chromosome"/>
</dbReference>
<evidence type="ECO:0000256" key="1">
    <source>
        <dbReference type="ARBA" id="ARBA00006817"/>
    </source>
</evidence>
<dbReference type="InterPro" id="IPR013538">
    <property type="entry name" value="ASHA1/2-like_C"/>
</dbReference>
<accession>A0A7H8TKJ4</accession>
<keyword evidence="4" id="KW-1185">Reference proteome</keyword>
<feature type="domain" description="Activator of Hsp90 ATPase homologue 1/2-like C-terminal" evidence="2">
    <location>
        <begin position="35"/>
        <end position="124"/>
    </location>
</feature>
<sequence length="219" mass="23637">MSEIVDELNRLHRQVGVRQVDAGEARTVLLRRTYDADVADVWDAVTSPERISRWFLPVSGEFKVGGRYQLEGNAGGEILECQEPDRLRVSWLYGPDPGFSEVEVRLTPDGDERTVLELEHVAVVPEGFWGQFGPGAVGVGWDLGLLGLAMHLAGGGMSKEESEAWQISDEGKAYATRSGELWGEAYAASGEDERTVASTTAATIAFYTGAATEGGGDQS</sequence>
<reference evidence="3 4" key="1">
    <citation type="submission" date="2020-06" db="EMBL/GenBank/DDBJ databases">
        <title>Genome mining for natural products.</title>
        <authorList>
            <person name="Zhang B."/>
            <person name="Shi J."/>
            <person name="Ge H."/>
        </authorList>
    </citation>
    <scope>NUCLEOTIDE SEQUENCE [LARGE SCALE GENOMIC DNA]</scope>
    <source>
        <strain evidence="3 4">NA02069</strain>
    </source>
</reference>
<dbReference type="Gene3D" id="3.30.530.20">
    <property type="match status" value="1"/>
</dbReference>
<evidence type="ECO:0000259" key="2">
    <source>
        <dbReference type="Pfam" id="PF08327"/>
    </source>
</evidence>
<dbReference type="CDD" id="cd08899">
    <property type="entry name" value="SRPBCC_CalC_Aha1-like_6"/>
    <property type="match status" value="1"/>
</dbReference>
<dbReference type="SUPFAM" id="SSF55961">
    <property type="entry name" value="Bet v1-like"/>
    <property type="match status" value="1"/>
</dbReference>
<gene>
    <name evidence="3" type="ORF">HUT05_44270</name>
</gene>
<proteinExistence type="inferred from homology"/>
<dbReference type="EMBL" id="CP056041">
    <property type="protein sequence ID" value="QKZ23767.1"/>
    <property type="molecule type" value="Genomic_DNA"/>
</dbReference>
<evidence type="ECO:0000313" key="3">
    <source>
        <dbReference type="EMBL" id="QKZ23767.1"/>
    </source>
</evidence>
<comment type="similarity">
    <text evidence="1">Belongs to the AHA1 family.</text>
</comment>
<dbReference type="AlphaFoldDB" id="A0A7H8TKJ4"/>
<organism evidence="3 4">
    <name type="scientific">Streptomyces chartreusis</name>
    <dbReference type="NCBI Taxonomy" id="1969"/>
    <lineage>
        <taxon>Bacteria</taxon>
        <taxon>Bacillati</taxon>
        <taxon>Actinomycetota</taxon>
        <taxon>Actinomycetes</taxon>
        <taxon>Kitasatosporales</taxon>
        <taxon>Streptomycetaceae</taxon>
        <taxon>Streptomyces</taxon>
    </lineage>
</organism>
<dbReference type="Pfam" id="PF08327">
    <property type="entry name" value="AHSA1"/>
    <property type="match status" value="1"/>
</dbReference>
<name>A0A7H8TKJ4_STRCX</name>
<protein>
    <submittedName>
        <fullName evidence="3">SRPBCC family protein</fullName>
    </submittedName>
</protein>
<dbReference type="InterPro" id="IPR023393">
    <property type="entry name" value="START-like_dom_sf"/>
</dbReference>
<dbReference type="RefSeq" id="WP_176578396.1">
    <property type="nucleotide sequence ID" value="NZ_CBDRGH010000045.1"/>
</dbReference>